<dbReference type="InterPro" id="IPR030379">
    <property type="entry name" value="G_SEPTIN_dom"/>
</dbReference>
<evidence type="ECO:0000256" key="2">
    <source>
        <dbReference type="ARBA" id="ARBA00004214"/>
    </source>
</evidence>
<evidence type="ECO:0000256" key="3">
    <source>
        <dbReference type="ARBA" id="ARBA00004430"/>
    </source>
</evidence>
<reference evidence="23" key="1">
    <citation type="submission" date="2025-08" db="UniProtKB">
        <authorList>
            <consortium name="Ensembl"/>
        </authorList>
    </citation>
    <scope>IDENTIFICATION</scope>
</reference>
<sequence length="430" mass="49568">MDLPRFSNVRFKFLSSMLVTVLQQRNLDGYVGLANLPSQVYRSSVRRGFDFTLMVVGKAGLGKSTLINSLFLTELPPMDNQGAFQLVQKTMQIEQSKVVVNEDSVQLTLTIVDTPGFGDAVDNSDCWQPVINYIDNKFEDFLNSESRVNRRRMPDSRVHCCLYLISPSGHGLQPLDVEFMKRLHDKVTIIPLIAKGDTFTPEECQQVKKQIIQDIQAHKIKIYEFPDAGQHEGRKLKIKVEESMPLAVVCSNMEVAIDGKKVRGRQYPWGVAEVANGEHCAFSVLRKILIRTHMQDLKGITNSIHYENYRTKKLAALTCNGVGGANAKEELNKCPLAHMEAERNEHVLRLKKMESEMQQVFEMKVREKKQKLKDSELELERHHAQMKKSLVTQYQELEEKRQQFEQEKQAWQRLQAYRLMEKNKRRGKVF</sequence>
<dbReference type="GO" id="GO:0005930">
    <property type="term" value="C:axoneme"/>
    <property type="evidence" value="ECO:0007669"/>
    <property type="project" value="UniProtKB-SubCell"/>
</dbReference>
<evidence type="ECO:0000256" key="12">
    <source>
        <dbReference type="ARBA" id="ARBA00023054"/>
    </source>
</evidence>
<dbReference type="GO" id="GO:0005525">
    <property type="term" value="F:GTP binding"/>
    <property type="evidence" value="ECO:0007669"/>
    <property type="project" value="UniProtKB-UniRule"/>
</dbReference>
<evidence type="ECO:0000256" key="21">
    <source>
        <dbReference type="SAM" id="Coils"/>
    </source>
</evidence>
<comment type="subcellular location">
    <subcellularLocation>
        <location evidence="5">Chromosome</location>
        <location evidence="5">Centromere</location>
        <location evidence="5">Kinetochore</location>
    </subcellularLocation>
    <subcellularLocation>
        <location evidence="4">Cleavage furrow</location>
    </subcellularLocation>
    <subcellularLocation>
        <location evidence="3">Cytoplasm</location>
        <location evidence="3">Cytoskeleton</location>
        <location evidence="3">Cilium axoneme</location>
    </subcellularLocation>
    <subcellularLocation>
        <location evidence="1">Cytoplasm</location>
        <location evidence="1">Cytoskeleton</location>
        <location evidence="1">Spindle</location>
    </subcellularLocation>
    <subcellularLocation>
        <location evidence="2">Midbody</location>
    </subcellularLocation>
</comment>
<dbReference type="AlphaFoldDB" id="A0A3B3QCJ2"/>
<keyword evidence="12 21" id="KW-0175">Coiled coil</keyword>
<dbReference type="GO" id="GO:0000776">
    <property type="term" value="C:kinetochore"/>
    <property type="evidence" value="ECO:0007669"/>
    <property type="project" value="UniProtKB-KW"/>
</dbReference>
<evidence type="ECO:0000256" key="7">
    <source>
        <dbReference type="ARBA" id="ARBA00022490"/>
    </source>
</evidence>
<evidence type="ECO:0000256" key="20">
    <source>
        <dbReference type="RuleBase" id="RU004560"/>
    </source>
</evidence>
<evidence type="ECO:0000256" key="18">
    <source>
        <dbReference type="ARBA" id="ARBA00023328"/>
    </source>
</evidence>
<keyword evidence="14 20" id="KW-0342">GTP-binding</keyword>
<comment type="similarity">
    <text evidence="19 20">Belongs to the TRAFAC class TrmE-Era-EngA-EngB-Septin-like GTPase superfamily. Septin GTPase family.</text>
</comment>
<evidence type="ECO:0000259" key="22">
    <source>
        <dbReference type="PROSITE" id="PS51719"/>
    </source>
</evidence>
<evidence type="ECO:0000256" key="10">
    <source>
        <dbReference type="ARBA" id="ARBA00022776"/>
    </source>
</evidence>
<keyword evidence="10" id="KW-0498">Mitosis</keyword>
<evidence type="ECO:0000256" key="9">
    <source>
        <dbReference type="ARBA" id="ARBA00022741"/>
    </source>
</evidence>
<evidence type="ECO:0000256" key="6">
    <source>
        <dbReference type="ARBA" id="ARBA00022454"/>
    </source>
</evidence>
<keyword evidence="9 20" id="KW-0547">Nucleotide-binding</keyword>
<dbReference type="PRINTS" id="PR01742">
    <property type="entry name" value="SEPTIN7"/>
</dbReference>
<evidence type="ECO:0000256" key="19">
    <source>
        <dbReference type="PIRNR" id="PIRNR006698"/>
    </source>
</evidence>
<feature type="coiled-coil region" evidence="21">
    <location>
        <begin position="336"/>
        <end position="414"/>
    </location>
</feature>
<keyword evidence="8" id="KW-0132">Cell division</keyword>
<evidence type="ECO:0000313" key="24">
    <source>
        <dbReference type="Proteomes" id="UP000261540"/>
    </source>
</evidence>
<keyword evidence="18" id="KW-0137">Centromere</keyword>
<dbReference type="SUPFAM" id="SSF52540">
    <property type="entry name" value="P-loop containing nucleoside triphosphate hydrolases"/>
    <property type="match status" value="1"/>
</dbReference>
<evidence type="ECO:0000313" key="23">
    <source>
        <dbReference type="Ensembl" id="ENSPKIP00000004442.1"/>
    </source>
</evidence>
<keyword evidence="16" id="KW-0966">Cell projection</keyword>
<accession>A0A3B3QCJ2</accession>
<dbReference type="FunFam" id="3.40.50.300:FF:000162">
    <property type="entry name" value="septin-7 isoform X1"/>
    <property type="match status" value="1"/>
</dbReference>
<reference evidence="23" key="2">
    <citation type="submission" date="2025-09" db="UniProtKB">
        <authorList>
            <consortium name="Ensembl"/>
        </authorList>
    </citation>
    <scope>IDENTIFICATION</scope>
</reference>
<proteinExistence type="inferred from homology"/>
<dbReference type="PANTHER" id="PTHR18884">
    <property type="entry name" value="SEPTIN"/>
    <property type="match status" value="1"/>
</dbReference>
<evidence type="ECO:0000256" key="17">
    <source>
        <dbReference type="ARBA" id="ARBA00023306"/>
    </source>
</evidence>
<dbReference type="GO" id="GO:0032154">
    <property type="term" value="C:cleavage furrow"/>
    <property type="evidence" value="ECO:0007669"/>
    <property type="project" value="UniProtKB-SubCell"/>
</dbReference>
<dbReference type="InterPro" id="IPR027417">
    <property type="entry name" value="P-loop_NTPase"/>
</dbReference>
<dbReference type="InterPro" id="IPR008115">
    <property type="entry name" value="Septin7"/>
</dbReference>
<evidence type="ECO:0000256" key="14">
    <source>
        <dbReference type="ARBA" id="ARBA00023134"/>
    </source>
</evidence>
<evidence type="ECO:0000256" key="8">
    <source>
        <dbReference type="ARBA" id="ARBA00022618"/>
    </source>
</evidence>
<dbReference type="Proteomes" id="UP000261540">
    <property type="component" value="Unplaced"/>
</dbReference>
<dbReference type="InterPro" id="IPR016491">
    <property type="entry name" value="Septin"/>
</dbReference>
<dbReference type="GO" id="GO:0031105">
    <property type="term" value="C:septin complex"/>
    <property type="evidence" value="ECO:0007669"/>
    <property type="project" value="InterPro"/>
</dbReference>
<dbReference type="STRING" id="1676925.ENSPKIP00000004442"/>
<dbReference type="PIRSF" id="PIRSF006698">
    <property type="entry name" value="Septin"/>
    <property type="match status" value="1"/>
</dbReference>
<keyword evidence="6" id="KW-0158">Chromosome</keyword>
<dbReference type="GO" id="GO:0051301">
    <property type="term" value="P:cell division"/>
    <property type="evidence" value="ECO:0007669"/>
    <property type="project" value="UniProtKB-KW"/>
</dbReference>
<evidence type="ECO:0000256" key="13">
    <source>
        <dbReference type="ARBA" id="ARBA00023069"/>
    </source>
</evidence>
<evidence type="ECO:0000256" key="4">
    <source>
        <dbReference type="ARBA" id="ARBA00004626"/>
    </source>
</evidence>
<feature type="domain" description="Septin-type G" evidence="22">
    <location>
        <begin position="47"/>
        <end position="316"/>
    </location>
</feature>
<dbReference type="GO" id="GO:0030496">
    <property type="term" value="C:midbody"/>
    <property type="evidence" value="ECO:0007669"/>
    <property type="project" value="UniProtKB-SubCell"/>
</dbReference>
<dbReference type="Pfam" id="PF00735">
    <property type="entry name" value="Septin"/>
    <property type="match status" value="1"/>
</dbReference>
<protein>
    <recommendedName>
        <fullName evidence="19">Septin</fullName>
    </recommendedName>
</protein>
<organism evidence="23 24">
    <name type="scientific">Paramormyrops kingsleyae</name>
    <dbReference type="NCBI Taxonomy" id="1676925"/>
    <lineage>
        <taxon>Eukaryota</taxon>
        <taxon>Metazoa</taxon>
        <taxon>Chordata</taxon>
        <taxon>Craniata</taxon>
        <taxon>Vertebrata</taxon>
        <taxon>Euteleostomi</taxon>
        <taxon>Actinopterygii</taxon>
        <taxon>Neopterygii</taxon>
        <taxon>Teleostei</taxon>
        <taxon>Osteoglossocephala</taxon>
        <taxon>Osteoglossomorpha</taxon>
        <taxon>Osteoglossiformes</taxon>
        <taxon>Mormyridae</taxon>
        <taxon>Paramormyrops</taxon>
    </lineage>
</organism>
<dbReference type="Gene3D" id="3.40.50.300">
    <property type="entry name" value="P-loop containing nucleotide triphosphate hydrolases"/>
    <property type="match status" value="1"/>
</dbReference>
<dbReference type="GO" id="GO:0005819">
    <property type="term" value="C:spindle"/>
    <property type="evidence" value="ECO:0007669"/>
    <property type="project" value="UniProtKB-SubCell"/>
</dbReference>
<keyword evidence="11" id="KW-0995">Kinetochore</keyword>
<name>A0A3B3QCJ2_9TELE</name>
<dbReference type="Ensembl" id="ENSPKIT00000028424.1">
    <property type="protein sequence ID" value="ENSPKIP00000004442.1"/>
    <property type="gene ID" value="ENSPKIG00000021214.1"/>
</dbReference>
<dbReference type="GeneTree" id="ENSGT00940000154222"/>
<keyword evidence="24" id="KW-1185">Reference proteome</keyword>
<evidence type="ECO:0000256" key="16">
    <source>
        <dbReference type="ARBA" id="ARBA00023273"/>
    </source>
</evidence>
<keyword evidence="7" id="KW-0963">Cytoplasm</keyword>
<evidence type="ECO:0000256" key="15">
    <source>
        <dbReference type="ARBA" id="ARBA00023212"/>
    </source>
</evidence>
<evidence type="ECO:0000256" key="11">
    <source>
        <dbReference type="ARBA" id="ARBA00022838"/>
    </source>
</evidence>
<evidence type="ECO:0000256" key="5">
    <source>
        <dbReference type="ARBA" id="ARBA00004629"/>
    </source>
</evidence>
<dbReference type="CDD" id="cd01850">
    <property type="entry name" value="CDC_Septin"/>
    <property type="match status" value="1"/>
</dbReference>
<dbReference type="PROSITE" id="PS51719">
    <property type="entry name" value="G_SEPTIN"/>
    <property type="match status" value="1"/>
</dbReference>
<evidence type="ECO:0000256" key="1">
    <source>
        <dbReference type="ARBA" id="ARBA00004186"/>
    </source>
</evidence>
<keyword evidence="17" id="KW-0131">Cell cycle</keyword>
<keyword evidence="15" id="KW-0206">Cytoskeleton</keyword>
<keyword evidence="13" id="KW-0969">Cilium</keyword>